<evidence type="ECO:0000313" key="8">
    <source>
        <dbReference type="Proteomes" id="UP000190888"/>
    </source>
</evidence>
<dbReference type="EMBL" id="FUWH01000001">
    <property type="protein sequence ID" value="SJZ33707.1"/>
    <property type="molecule type" value="Genomic_DNA"/>
</dbReference>
<dbReference type="InterPro" id="IPR001126">
    <property type="entry name" value="UmuC"/>
</dbReference>
<dbReference type="Gene3D" id="1.10.150.20">
    <property type="entry name" value="5' to 3' exonuclease, C-terminal subdomain"/>
    <property type="match status" value="1"/>
</dbReference>
<comment type="similarity">
    <text evidence="1">Belongs to the DNA polymerase type-Y family.</text>
</comment>
<keyword evidence="2" id="KW-0227">DNA damage</keyword>
<dbReference type="GO" id="GO:0006281">
    <property type="term" value="P:DNA repair"/>
    <property type="evidence" value="ECO:0007669"/>
    <property type="project" value="UniProtKB-KW"/>
</dbReference>
<dbReference type="Pfam" id="PF11799">
    <property type="entry name" value="IMS_C"/>
    <property type="match status" value="1"/>
</dbReference>
<dbReference type="InterPro" id="IPR025188">
    <property type="entry name" value="DUF4113"/>
</dbReference>
<dbReference type="Pfam" id="PF00817">
    <property type="entry name" value="IMS"/>
    <property type="match status" value="1"/>
</dbReference>
<sequence length="440" mass="49366">MPFIPWAEAVYTFYMKAIVDCNSFYCSCERLFEPQLKTRPVVVLSNNDGCIISRSDEAKEIGVDMAGPYFKAKPLIAKHNVAAFSSNYHLYGDLSWRVMETLRTQLPPGCVEVYSVDEAFLNLEHIPLMQLSQAAMQLRETVEQWTGIAVSIGVAPTKVLSKIANRLAKKHKQATNCVLVLDTKRKTEQALQKTPIEDVWGIGYRHAVKLRGLGIETAYDLARQGPAWGSRFLGGVTGERLLRELNGMPSIEMEDPLVNKKMIATTRMFGSPVSRLCDIREAIATYTSRAAEKLRRQRGAASIISVFIVPKEDSHQTTFRHGPSISSYTSLPAATSITNELIKPAVSLADRLYEEGKLYKKAGVMLSGIVPDHSIQGNLFRPATDSNARMLMSMMDNINFAMRDDVLKFAASGTERNWKMRQDLRSPRYTTRWEELCQAK</sequence>
<dbReference type="STRING" id="413434.SAMN04488132_101194"/>
<protein>
    <submittedName>
        <fullName evidence="7">DNA polymerase V</fullName>
    </submittedName>
</protein>
<gene>
    <name evidence="7" type="ORF">SAMN04488132_101194</name>
</gene>
<feature type="domain" description="UmuC" evidence="6">
    <location>
        <begin position="16"/>
        <end position="203"/>
    </location>
</feature>
<dbReference type="PANTHER" id="PTHR11076">
    <property type="entry name" value="DNA REPAIR POLYMERASE UMUC / TRANSFERASE FAMILY MEMBER"/>
    <property type="match status" value="1"/>
</dbReference>
<keyword evidence="4" id="KW-0234">DNA repair</keyword>
<keyword evidence="5" id="KW-0742">SOS response</keyword>
<dbReference type="PANTHER" id="PTHR11076:SF34">
    <property type="entry name" value="PROTEIN UMUC"/>
    <property type="match status" value="1"/>
</dbReference>
<dbReference type="Pfam" id="PF13438">
    <property type="entry name" value="DUF4113"/>
    <property type="match status" value="1"/>
</dbReference>
<dbReference type="GO" id="GO:0009432">
    <property type="term" value="P:SOS response"/>
    <property type="evidence" value="ECO:0007669"/>
    <property type="project" value="UniProtKB-KW"/>
</dbReference>
<dbReference type="InterPro" id="IPR017961">
    <property type="entry name" value="DNA_pol_Y-fam_little_finger"/>
</dbReference>
<evidence type="ECO:0000256" key="5">
    <source>
        <dbReference type="ARBA" id="ARBA00023236"/>
    </source>
</evidence>
<evidence type="ECO:0000256" key="4">
    <source>
        <dbReference type="ARBA" id="ARBA00023204"/>
    </source>
</evidence>
<reference evidence="7 8" key="1">
    <citation type="submission" date="2017-02" db="EMBL/GenBank/DDBJ databases">
        <authorList>
            <person name="Peterson S.W."/>
        </authorList>
    </citation>
    <scope>NUCLEOTIDE SEQUENCE [LARGE SCALE GENOMIC DNA]</scope>
    <source>
        <strain evidence="7 8">DSM 22335</strain>
    </source>
</reference>
<dbReference type="GO" id="GO:0042276">
    <property type="term" value="P:error-prone translesion synthesis"/>
    <property type="evidence" value="ECO:0007669"/>
    <property type="project" value="TreeGrafter"/>
</dbReference>
<dbReference type="Gene3D" id="3.40.1170.60">
    <property type="match status" value="1"/>
</dbReference>
<keyword evidence="8" id="KW-1185">Reference proteome</keyword>
<dbReference type="PROSITE" id="PS50173">
    <property type="entry name" value="UMUC"/>
    <property type="match status" value="1"/>
</dbReference>
<keyword evidence="3" id="KW-0741">SOS mutagenesis</keyword>
<dbReference type="AlphaFoldDB" id="A0A1T4JUG3"/>
<dbReference type="GO" id="GO:0003887">
    <property type="term" value="F:DNA-directed DNA polymerase activity"/>
    <property type="evidence" value="ECO:0007669"/>
    <property type="project" value="TreeGrafter"/>
</dbReference>
<dbReference type="InterPro" id="IPR050116">
    <property type="entry name" value="DNA_polymerase-Y"/>
</dbReference>
<dbReference type="InterPro" id="IPR043128">
    <property type="entry name" value="Rev_trsase/Diguanyl_cyclase"/>
</dbReference>
<accession>A0A1T4JUG3</accession>
<evidence type="ECO:0000256" key="2">
    <source>
        <dbReference type="ARBA" id="ARBA00022763"/>
    </source>
</evidence>
<dbReference type="Proteomes" id="UP000190888">
    <property type="component" value="Unassembled WGS sequence"/>
</dbReference>
<evidence type="ECO:0000259" key="6">
    <source>
        <dbReference type="PROSITE" id="PS50173"/>
    </source>
</evidence>
<organism evidence="7 8">
    <name type="scientific">Sediminibacterium ginsengisoli</name>
    <dbReference type="NCBI Taxonomy" id="413434"/>
    <lineage>
        <taxon>Bacteria</taxon>
        <taxon>Pseudomonadati</taxon>
        <taxon>Bacteroidota</taxon>
        <taxon>Chitinophagia</taxon>
        <taxon>Chitinophagales</taxon>
        <taxon>Chitinophagaceae</taxon>
        <taxon>Sediminibacterium</taxon>
    </lineage>
</organism>
<dbReference type="InterPro" id="IPR043502">
    <property type="entry name" value="DNA/RNA_pol_sf"/>
</dbReference>
<dbReference type="OrthoDB" id="9808813at2"/>
<dbReference type="CDD" id="cd01700">
    <property type="entry name" value="PolY_Pol_V_umuC"/>
    <property type="match status" value="1"/>
</dbReference>
<evidence type="ECO:0000313" key="7">
    <source>
        <dbReference type="EMBL" id="SJZ33707.1"/>
    </source>
</evidence>
<evidence type="ECO:0000256" key="1">
    <source>
        <dbReference type="ARBA" id="ARBA00010945"/>
    </source>
</evidence>
<dbReference type="GO" id="GO:0005829">
    <property type="term" value="C:cytosol"/>
    <property type="evidence" value="ECO:0007669"/>
    <property type="project" value="TreeGrafter"/>
</dbReference>
<proteinExistence type="inferred from homology"/>
<dbReference type="SUPFAM" id="SSF56672">
    <property type="entry name" value="DNA/RNA polymerases"/>
    <property type="match status" value="1"/>
</dbReference>
<dbReference type="Gene3D" id="3.30.70.270">
    <property type="match status" value="1"/>
</dbReference>
<evidence type="ECO:0000256" key="3">
    <source>
        <dbReference type="ARBA" id="ARBA00023199"/>
    </source>
</evidence>
<dbReference type="GO" id="GO:0003684">
    <property type="term" value="F:damaged DNA binding"/>
    <property type="evidence" value="ECO:0007669"/>
    <property type="project" value="InterPro"/>
</dbReference>
<name>A0A1T4JUG3_9BACT</name>